<dbReference type="InterPro" id="IPR007210">
    <property type="entry name" value="ABC_Gly_betaine_transp_sub-bd"/>
</dbReference>
<protein>
    <submittedName>
        <fullName evidence="7">Glycine/betaine ABC transporter</fullName>
    </submittedName>
</protein>
<evidence type="ECO:0000256" key="2">
    <source>
        <dbReference type="ARBA" id="ARBA00022448"/>
    </source>
</evidence>
<dbReference type="GO" id="GO:0015226">
    <property type="term" value="F:carnitine transmembrane transporter activity"/>
    <property type="evidence" value="ECO:0007669"/>
    <property type="project" value="TreeGrafter"/>
</dbReference>
<organism evidence="7 8">
    <name type="scientific">Shouchella clausii</name>
    <name type="common">Alkalihalobacillus clausii</name>
    <dbReference type="NCBI Taxonomy" id="79880"/>
    <lineage>
        <taxon>Bacteria</taxon>
        <taxon>Bacillati</taxon>
        <taxon>Bacillota</taxon>
        <taxon>Bacilli</taxon>
        <taxon>Bacillales</taxon>
        <taxon>Bacillaceae</taxon>
        <taxon>Shouchella</taxon>
    </lineage>
</organism>
<evidence type="ECO:0000259" key="6">
    <source>
        <dbReference type="Pfam" id="PF04069"/>
    </source>
</evidence>
<keyword evidence="2" id="KW-0813">Transport</keyword>
<dbReference type="GO" id="GO:0043190">
    <property type="term" value="C:ATP-binding cassette (ABC) transporter complex"/>
    <property type="evidence" value="ECO:0007669"/>
    <property type="project" value="InterPro"/>
</dbReference>
<feature type="domain" description="ABC-type glycine betaine transport system substrate-binding" evidence="6">
    <location>
        <begin position="26"/>
        <end position="274"/>
    </location>
</feature>
<comment type="caution">
    <text evidence="7">The sequence shown here is derived from an EMBL/GenBank/DDBJ whole genome shotgun (WGS) entry which is preliminary data.</text>
</comment>
<evidence type="ECO:0000313" key="7">
    <source>
        <dbReference type="EMBL" id="PAE89396.1"/>
    </source>
</evidence>
<evidence type="ECO:0000313" key="8">
    <source>
        <dbReference type="Proteomes" id="UP000216207"/>
    </source>
</evidence>
<dbReference type="GO" id="GO:0005275">
    <property type="term" value="F:amine transmembrane transporter activity"/>
    <property type="evidence" value="ECO:0007669"/>
    <property type="project" value="TreeGrafter"/>
</dbReference>
<dbReference type="Pfam" id="PF04069">
    <property type="entry name" value="OpuAC"/>
    <property type="match status" value="1"/>
</dbReference>
<dbReference type="GO" id="GO:0015871">
    <property type="term" value="P:choline transport"/>
    <property type="evidence" value="ECO:0007669"/>
    <property type="project" value="TreeGrafter"/>
</dbReference>
<gene>
    <name evidence="7" type="ORF">CHH72_08905</name>
</gene>
<feature type="signal peptide" evidence="5">
    <location>
        <begin position="1"/>
        <end position="21"/>
    </location>
</feature>
<dbReference type="SUPFAM" id="SSF53850">
    <property type="entry name" value="Periplasmic binding protein-like II"/>
    <property type="match status" value="1"/>
</dbReference>
<dbReference type="PANTHER" id="PTHR47737">
    <property type="entry name" value="GLYCINE BETAINE/PROLINE BETAINE TRANSPORT SYSTEM PERMEASE PROTEIN PROW"/>
    <property type="match status" value="1"/>
</dbReference>
<sequence>MNKITSITGILLAALTLGGCASNEQTITIGHNNYAESIAFAHLWKTLLEDQGYQVELSLVEKAMLFNGVENGDIDIGFNTWLPFTDQAYVSIDSEEIDVQADGVLYEGTTLGLAVPSYMDDVETIGDLAGYFDELKGTITGIDPGSALMQLTQDEVMDHYGLEEFTLQSSSEQAMIAELDARYKNEEPIVVTLWSPHWTFGSYDLKFLDDPDHVYGEEDDIYYMARNGLAEDEPDLIQWLNNSHFTEETLSELLTLQQQYEDDIDGAVAEWIEKHEDLVHAWLEG</sequence>
<keyword evidence="3" id="KW-1003">Cell membrane</keyword>
<evidence type="ECO:0000256" key="5">
    <source>
        <dbReference type="SAM" id="SignalP"/>
    </source>
</evidence>
<reference evidence="7 8" key="1">
    <citation type="submission" date="2017-07" db="EMBL/GenBank/DDBJ databases">
        <title>Isolation and whole genome analysis of endospore-forming bacteria from heroin.</title>
        <authorList>
            <person name="Kalinowski J."/>
            <person name="Ahrens B."/>
            <person name="Al-Dilaimi A."/>
            <person name="Winkler A."/>
            <person name="Wibberg D."/>
            <person name="Schleenbecker U."/>
            <person name="Ruckert C."/>
            <person name="Wolfel R."/>
            <person name="Grass G."/>
        </authorList>
    </citation>
    <scope>NUCLEOTIDE SEQUENCE [LARGE SCALE GENOMIC DNA]</scope>
    <source>
        <strain evidence="7 8">7539</strain>
    </source>
</reference>
<evidence type="ECO:0000256" key="3">
    <source>
        <dbReference type="ARBA" id="ARBA00022475"/>
    </source>
</evidence>
<dbReference type="PANTHER" id="PTHR47737:SF1">
    <property type="entry name" value="GLYCINE BETAINE_PROLINE BETAINE TRANSPORT SYSTEM PERMEASE PROTEIN PROW"/>
    <property type="match status" value="1"/>
</dbReference>
<name>A0A268P0X6_SHOCL</name>
<dbReference type="GO" id="GO:0031460">
    <property type="term" value="P:glycine betaine transport"/>
    <property type="evidence" value="ECO:0007669"/>
    <property type="project" value="TreeGrafter"/>
</dbReference>
<comment type="subcellular location">
    <subcellularLocation>
        <location evidence="1">Cell membrane</location>
    </subcellularLocation>
</comment>
<dbReference type="Gene3D" id="3.40.190.100">
    <property type="entry name" value="Glycine betaine-binding periplasmic protein, domain 2"/>
    <property type="match status" value="1"/>
</dbReference>
<accession>A0A268P0X6</accession>
<dbReference type="Gene3D" id="3.40.190.10">
    <property type="entry name" value="Periplasmic binding protein-like II"/>
    <property type="match status" value="1"/>
</dbReference>
<keyword evidence="5" id="KW-0732">Signal</keyword>
<evidence type="ECO:0000256" key="4">
    <source>
        <dbReference type="ARBA" id="ARBA00023136"/>
    </source>
</evidence>
<dbReference type="Proteomes" id="UP000216207">
    <property type="component" value="Unassembled WGS sequence"/>
</dbReference>
<dbReference type="EMBL" id="NPCC01000009">
    <property type="protein sequence ID" value="PAE89396.1"/>
    <property type="molecule type" value="Genomic_DNA"/>
</dbReference>
<dbReference type="RefSeq" id="WP_095326440.1">
    <property type="nucleotide sequence ID" value="NZ_NPCC01000009.1"/>
</dbReference>
<proteinExistence type="predicted"/>
<keyword evidence="4" id="KW-0472">Membrane</keyword>
<dbReference type="CDD" id="cd13639">
    <property type="entry name" value="PBP2_OpuAC_like"/>
    <property type="match status" value="1"/>
</dbReference>
<dbReference type="AlphaFoldDB" id="A0A268P0X6"/>
<evidence type="ECO:0000256" key="1">
    <source>
        <dbReference type="ARBA" id="ARBA00004236"/>
    </source>
</evidence>
<dbReference type="PROSITE" id="PS51257">
    <property type="entry name" value="PROKAR_LIPOPROTEIN"/>
    <property type="match status" value="1"/>
</dbReference>
<feature type="chain" id="PRO_5039728814" evidence="5">
    <location>
        <begin position="22"/>
        <end position="285"/>
    </location>
</feature>